<dbReference type="Pfam" id="PF03473">
    <property type="entry name" value="MOSC"/>
    <property type="match status" value="1"/>
</dbReference>
<dbReference type="SMR" id="A0A0M4EED5"/>
<evidence type="ECO:0000259" key="2">
    <source>
        <dbReference type="PROSITE" id="PS51340"/>
    </source>
</evidence>
<keyword evidence="4" id="KW-1185">Reference proteome</keyword>
<dbReference type="EMBL" id="CP012524">
    <property type="protein sequence ID" value="ALC42427.1"/>
    <property type="molecule type" value="Genomic_DNA"/>
</dbReference>
<dbReference type="PANTHER" id="PTHR14237">
    <property type="entry name" value="MOLYBDOPTERIN COFACTOR SULFURASE MOSC"/>
    <property type="match status" value="1"/>
</dbReference>
<keyword evidence="1" id="KW-0472">Membrane</keyword>
<keyword evidence="1" id="KW-0812">Transmembrane</keyword>
<dbReference type="InterPro" id="IPR005303">
    <property type="entry name" value="MOCOS_middle"/>
</dbReference>
<dbReference type="STRING" id="30019.A0A0M4EED5"/>
<evidence type="ECO:0000313" key="4">
    <source>
        <dbReference type="Proteomes" id="UP000494163"/>
    </source>
</evidence>
<dbReference type="PANTHER" id="PTHR14237:SF19">
    <property type="entry name" value="MITOCHONDRIAL AMIDOXIME REDUCING COMPONENT 1"/>
    <property type="match status" value="1"/>
</dbReference>
<reference evidence="3 4" key="1">
    <citation type="submission" date="2015-08" db="EMBL/GenBank/DDBJ databases">
        <title>Ancestral chromatin configuration constrains chromatin evolution on differentiating sex chromosomes in Drosophila.</title>
        <authorList>
            <person name="Zhou Q."/>
            <person name="Bachtrog D."/>
        </authorList>
    </citation>
    <scope>NUCLEOTIDE SEQUENCE [LARGE SCALE GENOMIC DNA]</scope>
    <source>
        <tissue evidence="3">Whole larvae</tissue>
    </source>
</reference>
<dbReference type="AlphaFoldDB" id="A0A0M4EED5"/>
<dbReference type="GO" id="GO:0003824">
    <property type="term" value="F:catalytic activity"/>
    <property type="evidence" value="ECO:0007669"/>
    <property type="project" value="InterPro"/>
</dbReference>
<organism evidence="3 4">
    <name type="scientific">Drosophila busckii</name>
    <name type="common">Fruit fly</name>
    <dbReference type="NCBI Taxonomy" id="30019"/>
    <lineage>
        <taxon>Eukaryota</taxon>
        <taxon>Metazoa</taxon>
        <taxon>Ecdysozoa</taxon>
        <taxon>Arthropoda</taxon>
        <taxon>Hexapoda</taxon>
        <taxon>Insecta</taxon>
        <taxon>Pterygota</taxon>
        <taxon>Neoptera</taxon>
        <taxon>Endopterygota</taxon>
        <taxon>Diptera</taxon>
        <taxon>Brachycera</taxon>
        <taxon>Muscomorpha</taxon>
        <taxon>Ephydroidea</taxon>
        <taxon>Drosophilidae</taxon>
        <taxon>Drosophila</taxon>
    </lineage>
</organism>
<dbReference type="GO" id="GO:0030170">
    <property type="term" value="F:pyridoxal phosphate binding"/>
    <property type="evidence" value="ECO:0007669"/>
    <property type="project" value="InterPro"/>
</dbReference>
<dbReference type="GO" id="GO:0030151">
    <property type="term" value="F:molybdenum ion binding"/>
    <property type="evidence" value="ECO:0007669"/>
    <property type="project" value="InterPro"/>
</dbReference>
<proteinExistence type="predicted"/>
<dbReference type="InterPro" id="IPR005302">
    <property type="entry name" value="MoCF_Sase_C"/>
</dbReference>
<dbReference type="OMA" id="AHDRSFM"/>
<evidence type="ECO:0000313" key="3">
    <source>
        <dbReference type="EMBL" id="ALC42427.1"/>
    </source>
</evidence>
<dbReference type="InterPro" id="IPR011037">
    <property type="entry name" value="Pyrv_Knase-like_insert_dom_sf"/>
</dbReference>
<evidence type="ECO:0000256" key="1">
    <source>
        <dbReference type="SAM" id="Phobius"/>
    </source>
</evidence>
<dbReference type="Proteomes" id="UP000494163">
    <property type="component" value="Chromosome 2R"/>
</dbReference>
<protein>
    <submittedName>
        <fullName evidence="3">CG1665</fullName>
    </submittedName>
</protein>
<gene>
    <name evidence="3" type="ORF">Dbus_chr2Rg2006</name>
</gene>
<keyword evidence="1" id="KW-1133">Transmembrane helix</keyword>
<dbReference type="PROSITE" id="PS51340">
    <property type="entry name" value="MOSC"/>
    <property type="match status" value="1"/>
</dbReference>
<dbReference type="SUPFAM" id="SSF50800">
    <property type="entry name" value="PK beta-barrel domain-like"/>
    <property type="match status" value="1"/>
</dbReference>
<feature type="domain" description="MOSC" evidence="2">
    <location>
        <begin position="183"/>
        <end position="340"/>
    </location>
</feature>
<dbReference type="SUPFAM" id="SSF141673">
    <property type="entry name" value="MOSC N-terminal domain-like"/>
    <property type="match status" value="1"/>
</dbReference>
<feature type="transmembrane region" description="Helical" evidence="1">
    <location>
        <begin position="20"/>
        <end position="39"/>
    </location>
</feature>
<sequence length="344" mass="39132">MATPSSSISNGFGLSMSNKMLIGVGVGVVAVGGVGYLAYRHFHRDVMPEKWRRIGTLQRVNVFPVKSCAPLAQPEKDEYECHMLGLGMGVVRDRRFMIINDKNEMLTARGYPHMLKIQPQQTANGLIFSAPGMPDIELDYKHLETPGEDVHTEVWGVKVDAMHCGSRFDKWFSQFILKSDSGLRLVYYPYPIPVRQINARLRKMPFIKREDAGAFNDATSYVLMNLSSIAELNTRLERPVDPLQFRGNFELKMDVDEPYAEDRWQWMRIGEDAVFRVVAPCTRCILPNINVNSAERDVDGEPLKTLRSYRLFNYASPALGIHLGLRRFGNVKANDVVYIEDNRI</sequence>
<dbReference type="OrthoDB" id="17255at2759"/>
<name>A0A0M4EED5_DROBS</name>
<accession>A0A0M4EED5</accession>
<dbReference type="Pfam" id="PF03476">
    <property type="entry name" value="MOSC_N"/>
    <property type="match status" value="1"/>
</dbReference>